<dbReference type="Gene3D" id="1.50.10.10">
    <property type="match status" value="1"/>
</dbReference>
<comment type="similarity">
    <text evidence="1">Belongs to the glycosyl hydrolase 65 family.</text>
</comment>
<keyword evidence="2" id="KW-0328">Glycosyltransferase</keyword>
<dbReference type="InterPro" id="IPR011013">
    <property type="entry name" value="Gal_mutarotase_sf_dom"/>
</dbReference>
<dbReference type="InterPro" id="IPR008928">
    <property type="entry name" value="6-hairpin_glycosidase_sf"/>
</dbReference>
<sequence>MLVMKAHPVNTTQSGAFRFSPIDDPLWRIEEEGFNLAREHEIESLFAVSNGYVGSRASLAEGSPLSNPATFIAGVYDTNSSAQGDPVPELAVAPDWMRLTLLAGEREFRLEDGGYLWHRRTIDLRHGILWREFDYSAPNGGLIQVRACRLASLADRHVLFQCVQIKAESRVPGIHLRASTESGIEQPDQARLISESCPPLDTGDDAANLLEFCTRSTRIKVAIATAGRLRIDGTVIPPNLERLPGRRIESWEFDIEAGKTYRFDRLVVIYTSRDTEQPTTVAAQHLRRLLRVDADEVIDAHARAWNERWRESDIEIEGDESLQKAVRFACYHLISAANPEDERVSVGARALTGSAYKGHVFWDTELFMLPFYIFTHPPSARALLMYRYHTLPAARRKAQRLGYSGALYAWESTDTGEEVTPGYAVSPDGDIKPILNGVWEHHISADIAYAVWQYWQATGDEGFIQHAGAEILFETARFWASRGLLEDDGCYHIREVIGPDEYHEGVDDNAFTNVMAQWNLECAAEAARLLAERWPDRWQELMHRLELGADEPEIWRDLAQRMYTGFNPETGLFEQFKGYFDLEEIDIAEYGPHAMPLDVILGRERTQLSKIVKQADVVMLLHLFWDRFAPETCEANFRYYETRTTHGSSLSPSIHAAVAARLRDTDTALRYFRQAAEIDLANNMGNAAGGVHAAALGGLWQAVIFGFAGLRLLPDGLGFAPHCPPQLRALRFPLIWRGIRLRVELRPDTMEVAAESGGALTVQIGNGEPARLTPGRRIRWKRGEGVEVWKEVSS</sequence>
<evidence type="ECO:0000256" key="1">
    <source>
        <dbReference type="ARBA" id="ARBA00006768"/>
    </source>
</evidence>
<evidence type="ECO:0000259" key="6">
    <source>
        <dbReference type="Pfam" id="PF03636"/>
    </source>
</evidence>
<evidence type="ECO:0000259" key="5">
    <source>
        <dbReference type="Pfam" id="PF03633"/>
    </source>
</evidence>
<feature type="domain" description="Glycoside hydrolase family 65 N-terminal" evidence="6">
    <location>
        <begin position="31"/>
        <end position="273"/>
    </location>
</feature>
<dbReference type="Proteomes" id="UP001162030">
    <property type="component" value="Chromosome"/>
</dbReference>
<evidence type="ECO:0000256" key="3">
    <source>
        <dbReference type="ARBA" id="ARBA00022679"/>
    </source>
</evidence>
<evidence type="ECO:0000313" key="7">
    <source>
        <dbReference type="EMBL" id="CAI8814416.1"/>
    </source>
</evidence>
<keyword evidence="3" id="KW-0808">Transferase</keyword>
<accession>A0ABM9I0R0</accession>
<dbReference type="InterPro" id="IPR005194">
    <property type="entry name" value="Glyco_hydro_65_C"/>
</dbReference>
<dbReference type="SUPFAM" id="SSF48208">
    <property type="entry name" value="Six-hairpin glycosidases"/>
    <property type="match status" value="1"/>
</dbReference>
<protein>
    <submittedName>
        <fullName evidence="7">Kojibiose phosphorylase</fullName>
    </submittedName>
</protein>
<dbReference type="PIRSF" id="PIRSF036289">
    <property type="entry name" value="Glycosyl_hydrolase_malt_phosph"/>
    <property type="match status" value="1"/>
</dbReference>
<dbReference type="EMBL" id="OX458333">
    <property type="protein sequence ID" value="CAI8814416.1"/>
    <property type="molecule type" value="Genomic_DNA"/>
</dbReference>
<dbReference type="Pfam" id="PF03633">
    <property type="entry name" value="Glyco_hydro_65C"/>
    <property type="match status" value="1"/>
</dbReference>
<evidence type="ECO:0000313" key="8">
    <source>
        <dbReference type="Proteomes" id="UP001162030"/>
    </source>
</evidence>
<organism evidence="7 8">
    <name type="scientific">Methylocaldum szegediense</name>
    <dbReference type="NCBI Taxonomy" id="73780"/>
    <lineage>
        <taxon>Bacteria</taxon>
        <taxon>Pseudomonadati</taxon>
        <taxon>Pseudomonadota</taxon>
        <taxon>Gammaproteobacteria</taxon>
        <taxon>Methylococcales</taxon>
        <taxon>Methylococcaceae</taxon>
        <taxon>Methylocaldum</taxon>
    </lineage>
</organism>
<feature type="domain" description="Glycoside hydrolase family 65 C-terminal" evidence="5">
    <location>
        <begin position="710"/>
        <end position="765"/>
    </location>
</feature>
<keyword evidence="8" id="KW-1185">Reference proteome</keyword>
<dbReference type="Gene3D" id="2.60.420.10">
    <property type="entry name" value="Maltose phosphorylase, domain 3"/>
    <property type="match status" value="1"/>
</dbReference>
<dbReference type="InterPro" id="IPR005196">
    <property type="entry name" value="Glyco_hydro_65_N"/>
</dbReference>
<dbReference type="Pfam" id="PF03632">
    <property type="entry name" value="Glyco_hydro_65m"/>
    <property type="match status" value="1"/>
</dbReference>
<dbReference type="InterPro" id="IPR017045">
    <property type="entry name" value="Malt_Pase/Glycosyl_Hdrlase"/>
</dbReference>
<dbReference type="PANTHER" id="PTHR11051:SF8">
    <property type="entry name" value="PROTEIN-GLUCOSYLGALACTOSYLHYDROXYLYSINE GLUCOSIDASE"/>
    <property type="match status" value="1"/>
</dbReference>
<gene>
    <name evidence="7" type="ORF">MSZNOR_1840</name>
</gene>
<dbReference type="Pfam" id="PF03636">
    <property type="entry name" value="Glyco_hydro_65N"/>
    <property type="match status" value="1"/>
</dbReference>
<proteinExistence type="inferred from homology"/>
<dbReference type="Gene3D" id="2.70.98.40">
    <property type="entry name" value="Glycoside hydrolase, family 65, N-terminal domain"/>
    <property type="match status" value="1"/>
</dbReference>
<name>A0ABM9I0R0_9GAMM</name>
<reference evidence="7 8" key="1">
    <citation type="submission" date="2023-03" db="EMBL/GenBank/DDBJ databases">
        <authorList>
            <person name="Pearce D."/>
        </authorList>
    </citation>
    <scope>NUCLEOTIDE SEQUENCE [LARGE SCALE GENOMIC DNA]</scope>
    <source>
        <strain evidence="7">Msz</strain>
    </source>
</reference>
<feature type="domain" description="Glycoside hydrolase family 65 central catalytic" evidence="4">
    <location>
        <begin position="327"/>
        <end position="701"/>
    </location>
</feature>
<dbReference type="SUPFAM" id="SSF74650">
    <property type="entry name" value="Galactose mutarotase-like"/>
    <property type="match status" value="1"/>
</dbReference>
<evidence type="ECO:0000256" key="2">
    <source>
        <dbReference type="ARBA" id="ARBA00022676"/>
    </source>
</evidence>
<dbReference type="InterPro" id="IPR012341">
    <property type="entry name" value="6hp_glycosidase-like_sf"/>
</dbReference>
<dbReference type="InterPro" id="IPR037018">
    <property type="entry name" value="GH65_N"/>
</dbReference>
<dbReference type="PANTHER" id="PTHR11051">
    <property type="entry name" value="GLYCOSYL HYDROLASE-RELATED"/>
    <property type="match status" value="1"/>
</dbReference>
<evidence type="ECO:0000259" key="4">
    <source>
        <dbReference type="Pfam" id="PF03632"/>
    </source>
</evidence>
<dbReference type="InterPro" id="IPR005195">
    <property type="entry name" value="Glyco_hydro_65_M"/>
</dbReference>